<dbReference type="Proteomes" id="UP000199677">
    <property type="component" value="Unassembled WGS sequence"/>
</dbReference>
<reference evidence="2" key="1">
    <citation type="submission" date="2016-10" db="EMBL/GenBank/DDBJ databases">
        <authorList>
            <person name="Varghese N."/>
            <person name="Submissions S."/>
        </authorList>
    </citation>
    <scope>NUCLEOTIDE SEQUENCE [LARGE SCALE GENOMIC DNA]</scope>
    <source>
        <strain evidence="2">CGMCC 1.6494</strain>
    </source>
</reference>
<keyword evidence="2" id="KW-1185">Reference proteome</keyword>
<dbReference type="AlphaFoldDB" id="A0A1H0FH67"/>
<evidence type="ECO:0000313" key="1">
    <source>
        <dbReference type="EMBL" id="SDN93956.1"/>
    </source>
</evidence>
<gene>
    <name evidence="1" type="ORF">SAMN04487951_11013</name>
</gene>
<dbReference type="STRING" id="416873.SAMN04487951_11013"/>
<proteinExistence type="predicted"/>
<name>A0A1H0FH67_9GAMM</name>
<organism evidence="1 2">
    <name type="scientific">Vreelandella arcis</name>
    <dbReference type="NCBI Taxonomy" id="416873"/>
    <lineage>
        <taxon>Bacteria</taxon>
        <taxon>Pseudomonadati</taxon>
        <taxon>Pseudomonadota</taxon>
        <taxon>Gammaproteobacteria</taxon>
        <taxon>Oceanospirillales</taxon>
        <taxon>Halomonadaceae</taxon>
        <taxon>Vreelandella</taxon>
    </lineage>
</organism>
<sequence length="39" mass="4391">MPHIVLLDTGILLRLTRMDKNQFDALVLGPCRQLATDVL</sequence>
<protein>
    <submittedName>
        <fullName evidence="1">Uncharacterized protein</fullName>
    </submittedName>
</protein>
<dbReference type="EMBL" id="FNII01000010">
    <property type="protein sequence ID" value="SDN93956.1"/>
    <property type="molecule type" value="Genomic_DNA"/>
</dbReference>
<evidence type="ECO:0000313" key="2">
    <source>
        <dbReference type="Proteomes" id="UP000199677"/>
    </source>
</evidence>
<accession>A0A1H0FH67</accession>